<evidence type="ECO:0000313" key="1">
    <source>
        <dbReference type="EMBL" id="QRD87778.1"/>
    </source>
</evidence>
<protein>
    <submittedName>
        <fullName evidence="1">Uncharacterized protein</fullName>
    </submittedName>
</protein>
<sequence length="58" mass="6540">MMIMVHRIGLVMGALRPDSTNPIESKLIYIFCNADATRALNLHSTPRSVNSDFLWSAY</sequence>
<dbReference type="EMBL" id="CP044619">
    <property type="protein sequence ID" value="QRD87778.1"/>
    <property type="molecule type" value="Genomic_DNA"/>
</dbReference>
<reference evidence="2" key="1">
    <citation type="journal article" date="2021" name="G3 (Bethesda)">
        <title>Chromosome assembled and annotated genome sequence of Aspergillus flavus NRRL 3357.</title>
        <authorList>
            <person name="Skerker J.M."/>
            <person name="Pianalto K.M."/>
            <person name="Mondo S.J."/>
            <person name="Yang K."/>
            <person name="Arkin A.P."/>
            <person name="Keller N.P."/>
            <person name="Grigoriev I.V."/>
            <person name="Louise Glass N.L."/>
        </authorList>
    </citation>
    <scope>NUCLEOTIDE SEQUENCE [LARGE SCALE GENOMIC DNA]</scope>
    <source>
        <strain evidence="2">ATCC 200026 / FGSC A1120 / IAM 13836 / NRRL 3357 / JCM 12722 / SRRC 167</strain>
    </source>
</reference>
<name>A0A7U2QWV6_ASPFN</name>
<proteinExistence type="predicted"/>
<accession>A0A7U2QWV6</accession>
<dbReference type="AlphaFoldDB" id="A0A7U2QWV6"/>
<keyword evidence="2" id="KW-1185">Reference proteome</keyword>
<organism evidence="1 2">
    <name type="scientific">Aspergillus flavus (strain ATCC 200026 / FGSC A1120 / IAM 13836 / NRRL 3357 / JCM 12722 / SRRC 167)</name>
    <dbReference type="NCBI Taxonomy" id="332952"/>
    <lineage>
        <taxon>Eukaryota</taxon>
        <taxon>Fungi</taxon>
        <taxon>Dikarya</taxon>
        <taxon>Ascomycota</taxon>
        <taxon>Pezizomycotina</taxon>
        <taxon>Eurotiomycetes</taxon>
        <taxon>Eurotiomycetidae</taxon>
        <taxon>Eurotiales</taxon>
        <taxon>Aspergillaceae</taxon>
        <taxon>Aspergillus</taxon>
        <taxon>Aspergillus subgen. Circumdati</taxon>
    </lineage>
</organism>
<gene>
    <name evidence="1" type="ORF">F9C07_758</name>
</gene>
<dbReference type="VEuPathDB" id="FungiDB:F9C07_758"/>
<evidence type="ECO:0000313" key="2">
    <source>
        <dbReference type="Proteomes" id="UP000596276"/>
    </source>
</evidence>
<dbReference type="Proteomes" id="UP000596276">
    <property type="component" value="Chromosome 1"/>
</dbReference>